<gene>
    <name evidence="2" type="ORF">PHJA_001489600</name>
</gene>
<keyword evidence="1" id="KW-0472">Membrane</keyword>
<keyword evidence="1" id="KW-0812">Transmembrane</keyword>
<evidence type="ECO:0000313" key="3">
    <source>
        <dbReference type="Proteomes" id="UP000653305"/>
    </source>
</evidence>
<sequence length="154" mass="17258">MVDPCREAAAVEVADLMEAAEAIDQEGVVAETDTVVVAVDMVGDMEAAVAATSVVRTVIWLGSIPKAASVVVELVITMGSWIFLFHYRVCCFVLHNRAYSFLLFKLETNFLLLPRNILLLFRIFVLLYPLLLAFHSLLFSTHFLRWTAKTQYST</sequence>
<feature type="transmembrane region" description="Helical" evidence="1">
    <location>
        <begin position="70"/>
        <end position="95"/>
    </location>
</feature>
<dbReference type="Proteomes" id="UP000653305">
    <property type="component" value="Unassembled WGS sequence"/>
</dbReference>
<keyword evidence="1" id="KW-1133">Transmembrane helix</keyword>
<dbReference type="EMBL" id="BMAC01000315">
    <property type="protein sequence ID" value="GFP93452.1"/>
    <property type="molecule type" value="Genomic_DNA"/>
</dbReference>
<evidence type="ECO:0000313" key="2">
    <source>
        <dbReference type="EMBL" id="GFP93452.1"/>
    </source>
</evidence>
<name>A0A830C5K6_9LAMI</name>
<feature type="transmembrane region" description="Helical" evidence="1">
    <location>
        <begin position="115"/>
        <end position="139"/>
    </location>
</feature>
<accession>A0A830C5K6</accession>
<evidence type="ECO:0000256" key="1">
    <source>
        <dbReference type="SAM" id="Phobius"/>
    </source>
</evidence>
<organism evidence="2 3">
    <name type="scientific">Phtheirospermum japonicum</name>
    <dbReference type="NCBI Taxonomy" id="374723"/>
    <lineage>
        <taxon>Eukaryota</taxon>
        <taxon>Viridiplantae</taxon>
        <taxon>Streptophyta</taxon>
        <taxon>Embryophyta</taxon>
        <taxon>Tracheophyta</taxon>
        <taxon>Spermatophyta</taxon>
        <taxon>Magnoliopsida</taxon>
        <taxon>eudicotyledons</taxon>
        <taxon>Gunneridae</taxon>
        <taxon>Pentapetalae</taxon>
        <taxon>asterids</taxon>
        <taxon>lamiids</taxon>
        <taxon>Lamiales</taxon>
        <taxon>Orobanchaceae</taxon>
        <taxon>Orobanchaceae incertae sedis</taxon>
        <taxon>Phtheirospermum</taxon>
    </lineage>
</organism>
<dbReference type="AlphaFoldDB" id="A0A830C5K6"/>
<keyword evidence="3" id="KW-1185">Reference proteome</keyword>
<reference evidence="2" key="1">
    <citation type="submission" date="2020-07" db="EMBL/GenBank/DDBJ databases">
        <title>Ethylene signaling mediates host invasion by parasitic plants.</title>
        <authorList>
            <person name="Yoshida S."/>
        </authorList>
    </citation>
    <scope>NUCLEOTIDE SEQUENCE</scope>
    <source>
        <strain evidence="2">Okayama</strain>
    </source>
</reference>
<proteinExistence type="predicted"/>
<protein>
    <submittedName>
        <fullName evidence="2">Uncharacterized protein</fullName>
    </submittedName>
</protein>
<comment type="caution">
    <text evidence="2">The sequence shown here is derived from an EMBL/GenBank/DDBJ whole genome shotgun (WGS) entry which is preliminary data.</text>
</comment>